<dbReference type="PROSITE" id="PS00061">
    <property type="entry name" value="ADH_SHORT"/>
    <property type="match status" value="1"/>
</dbReference>
<organism evidence="5 6">
    <name type="scientific">Hydrotalea sandarakina</name>
    <dbReference type="NCBI Taxonomy" id="1004304"/>
    <lineage>
        <taxon>Bacteria</taxon>
        <taxon>Pseudomonadati</taxon>
        <taxon>Bacteroidota</taxon>
        <taxon>Chitinophagia</taxon>
        <taxon>Chitinophagales</taxon>
        <taxon>Chitinophagaceae</taxon>
        <taxon>Hydrotalea</taxon>
    </lineage>
</organism>
<dbReference type="PANTHER" id="PTHR44196:SF2">
    <property type="entry name" value="SHORT-CHAIN DEHYDROGENASE-RELATED"/>
    <property type="match status" value="1"/>
</dbReference>
<dbReference type="RefSeq" id="WP_111293551.1">
    <property type="nucleotide sequence ID" value="NZ_QKZV01000001.1"/>
</dbReference>
<dbReference type="GO" id="GO:0016491">
    <property type="term" value="F:oxidoreductase activity"/>
    <property type="evidence" value="ECO:0007669"/>
    <property type="project" value="UniProtKB-KW"/>
</dbReference>
<dbReference type="EMBL" id="QKZV01000001">
    <property type="protein sequence ID" value="PZX65942.1"/>
    <property type="molecule type" value="Genomic_DNA"/>
</dbReference>
<dbReference type="InterPro" id="IPR036291">
    <property type="entry name" value="NAD(P)-bd_dom_sf"/>
</dbReference>
<evidence type="ECO:0000313" key="6">
    <source>
        <dbReference type="Proteomes" id="UP000249720"/>
    </source>
</evidence>
<gene>
    <name evidence="5" type="ORF">LX80_00436</name>
</gene>
<dbReference type="PIRSF" id="PIRSF000126">
    <property type="entry name" value="11-beta-HSD1"/>
    <property type="match status" value="1"/>
</dbReference>
<dbReference type="Gene3D" id="3.40.50.720">
    <property type="entry name" value="NAD(P)-binding Rossmann-like Domain"/>
    <property type="match status" value="1"/>
</dbReference>
<feature type="domain" description="Ketoreductase" evidence="4">
    <location>
        <begin position="3"/>
        <end position="198"/>
    </location>
</feature>
<dbReference type="PRINTS" id="PR00081">
    <property type="entry name" value="GDHRDH"/>
</dbReference>
<evidence type="ECO:0000313" key="5">
    <source>
        <dbReference type="EMBL" id="PZX65942.1"/>
    </source>
</evidence>
<reference evidence="5 6" key="1">
    <citation type="submission" date="2018-06" db="EMBL/GenBank/DDBJ databases">
        <title>Genomic Encyclopedia of Archaeal and Bacterial Type Strains, Phase II (KMG-II): from individual species to whole genera.</title>
        <authorList>
            <person name="Goeker M."/>
        </authorList>
    </citation>
    <scope>NUCLEOTIDE SEQUENCE [LARGE SCALE GENOMIC DNA]</scope>
    <source>
        <strain evidence="5 6">DSM 23241</strain>
    </source>
</reference>
<evidence type="ECO:0000256" key="2">
    <source>
        <dbReference type="ARBA" id="ARBA00023002"/>
    </source>
</evidence>
<evidence type="ECO:0000259" key="4">
    <source>
        <dbReference type="SMART" id="SM00822"/>
    </source>
</evidence>
<dbReference type="SMART" id="SM00822">
    <property type="entry name" value="PKS_KR"/>
    <property type="match status" value="1"/>
</dbReference>
<dbReference type="PRINTS" id="PR00080">
    <property type="entry name" value="SDRFAMILY"/>
</dbReference>
<evidence type="ECO:0000256" key="3">
    <source>
        <dbReference type="RuleBase" id="RU000363"/>
    </source>
</evidence>
<comment type="similarity">
    <text evidence="1 3">Belongs to the short-chain dehydrogenases/reductases (SDR) family.</text>
</comment>
<accession>A0A2W7TS53</accession>
<dbReference type="InterPro" id="IPR057326">
    <property type="entry name" value="KR_dom"/>
</dbReference>
<name>A0A2W7TS53_9BACT</name>
<dbReference type="OrthoDB" id="9808814at2"/>
<protein>
    <recommendedName>
        <fullName evidence="4">Ketoreductase domain-containing protein</fullName>
    </recommendedName>
</protein>
<keyword evidence="6" id="KW-1185">Reference proteome</keyword>
<dbReference type="PANTHER" id="PTHR44196">
    <property type="entry name" value="DEHYDROGENASE/REDUCTASE SDR FAMILY MEMBER 7B"/>
    <property type="match status" value="1"/>
</dbReference>
<dbReference type="Proteomes" id="UP000249720">
    <property type="component" value="Unassembled WGS sequence"/>
</dbReference>
<evidence type="ECO:0000256" key="1">
    <source>
        <dbReference type="ARBA" id="ARBA00006484"/>
    </source>
</evidence>
<dbReference type="InterPro" id="IPR002347">
    <property type="entry name" value="SDR_fam"/>
</dbReference>
<sequence length="259" mass="28491">MHGYFLVTGASKGIGKAIAEILAAEKKNLILIARSEEILANLAETLKQKYAIEVHYLVCDLAKENAAEDVYNWIKDHQFSIAGLINNAGYGLSGAFEKYPLMQHEDMMRLNMFAPVQLTYLLLPLLKQQPKAYILNVASAAAYQAVPGLTLYAATKAFLLSFSRGLQYELKNTNISVTAVCPGATDTDFPNRAQVSEKAQKAASKLNMSANEVAKLAIKAMYAEKTEVITGFVNKLGAFFAWLLPKKWVEKTAAGIYKE</sequence>
<dbReference type="InterPro" id="IPR020904">
    <property type="entry name" value="Sc_DH/Rdtase_CS"/>
</dbReference>
<dbReference type="Pfam" id="PF00106">
    <property type="entry name" value="adh_short"/>
    <property type="match status" value="1"/>
</dbReference>
<proteinExistence type="inferred from homology"/>
<comment type="caution">
    <text evidence="5">The sequence shown here is derived from an EMBL/GenBank/DDBJ whole genome shotgun (WGS) entry which is preliminary data.</text>
</comment>
<dbReference type="GO" id="GO:0016020">
    <property type="term" value="C:membrane"/>
    <property type="evidence" value="ECO:0007669"/>
    <property type="project" value="TreeGrafter"/>
</dbReference>
<dbReference type="SUPFAM" id="SSF51735">
    <property type="entry name" value="NAD(P)-binding Rossmann-fold domains"/>
    <property type="match status" value="1"/>
</dbReference>
<dbReference type="AlphaFoldDB" id="A0A2W7TS53"/>
<keyword evidence="2" id="KW-0560">Oxidoreductase</keyword>